<dbReference type="PATRIC" id="fig|1121448.10.peg.2928"/>
<sequence>MTSAPQSRVLIVDDTPENIQVLMETLRGEHALQAAKDGEKALRLAFAAPHPDLVLLDIMMPGMDGYEVCRRLKADVRTKDIPVLFITALTEEEDEARGLALGAVDYITKPFRPGLVKMRVRNQLELKKHRDHLDELVQERTREVALIKEVTIEGLATLAECRDPETGGHIKRTQHYVKALAARMVSHPRFAPHINEAVVELLYLSAPLHDVGKVGVPDAILLKPGKLTPEEFEQMKAHTTLGHFSLSKAEEKLGGNSFLRIAKEIAHSHHERWDGKGYPQGLAGEDIPVAARIMAIADVYDALISRRVYKPPFTHAKAVSLIAEGLGTQFDPDLCAAFLEMEEDFRTIALEFADFEEERAALTPAP</sequence>
<feature type="domain" description="Response regulatory" evidence="2">
    <location>
        <begin position="8"/>
        <end position="124"/>
    </location>
</feature>
<evidence type="ECO:0000313" key="4">
    <source>
        <dbReference type="EMBL" id="AGW14691.1"/>
    </source>
</evidence>
<dbReference type="InterPro" id="IPR011006">
    <property type="entry name" value="CheY-like_superfamily"/>
</dbReference>
<dbReference type="RefSeq" id="WP_021761754.1">
    <property type="nucleotide sequence ID" value="NC_022444.1"/>
</dbReference>
<dbReference type="PANTHER" id="PTHR45228">
    <property type="entry name" value="CYCLIC DI-GMP PHOSPHODIESTERASE TM_0186-RELATED"/>
    <property type="match status" value="1"/>
</dbReference>
<reference evidence="4 5" key="1">
    <citation type="journal article" date="2013" name="J. Bacteriol.">
        <title>Roles of HynAB and Ech, the only two hydrogenases found in the model sulfate reducer Desulfovibrio gigas.</title>
        <authorList>
            <person name="Morais-Silva F.O."/>
            <person name="Santos C.I."/>
            <person name="Rodrigues R."/>
            <person name="Pereira I.A."/>
            <person name="Rodrigues-Pousada C."/>
        </authorList>
    </citation>
    <scope>NUCLEOTIDE SEQUENCE [LARGE SCALE GENOMIC DNA]</scope>
    <source>
        <strain evidence="5">ATCC 19364 / DSM 1382 / NCIMB 9332 / VKM B-1759</strain>
    </source>
</reference>
<dbReference type="PROSITE" id="PS51832">
    <property type="entry name" value="HD_GYP"/>
    <property type="match status" value="1"/>
</dbReference>
<proteinExistence type="predicted"/>
<accession>T2GF00</accession>
<dbReference type="InterPro" id="IPR052020">
    <property type="entry name" value="Cyclic_di-GMP/3'3'-cGAMP_PDE"/>
</dbReference>
<dbReference type="PROSITE" id="PS50110">
    <property type="entry name" value="RESPONSE_REGULATORY"/>
    <property type="match status" value="1"/>
</dbReference>
<dbReference type="AlphaFoldDB" id="T2GF00"/>
<dbReference type="CDD" id="cd19920">
    <property type="entry name" value="REC_PA4781-like"/>
    <property type="match status" value="1"/>
</dbReference>
<dbReference type="EMBL" id="CP006585">
    <property type="protein sequence ID" value="AGW14691.1"/>
    <property type="molecule type" value="Genomic_DNA"/>
</dbReference>
<dbReference type="SMART" id="SM00448">
    <property type="entry name" value="REC"/>
    <property type="match status" value="1"/>
</dbReference>
<dbReference type="SUPFAM" id="SSF109604">
    <property type="entry name" value="HD-domain/PDEase-like"/>
    <property type="match status" value="1"/>
</dbReference>
<dbReference type="Proteomes" id="UP000016587">
    <property type="component" value="Chromosome"/>
</dbReference>
<dbReference type="SUPFAM" id="SSF52172">
    <property type="entry name" value="CheY-like"/>
    <property type="match status" value="1"/>
</dbReference>
<dbReference type="InterPro" id="IPR001789">
    <property type="entry name" value="Sig_transdc_resp-reg_receiver"/>
</dbReference>
<keyword evidence="5" id="KW-1185">Reference proteome</keyword>
<dbReference type="InterPro" id="IPR037522">
    <property type="entry name" value="HD_GYP_dom"/>
</dbReference>
<protein>
    <submittedName>
        <fullName evidence="4">Putative response regulator/phosphatase</fullName>
    </submittedName>
</protein>
<dbReference type="KEGG" id="dgg:DGI_2966"/>
<dbReference type="Gene3D" id="3.40.50.2300">
    <property type="match status" value="1"/>
</dbReference>
<evidence type="ECO:0000259" key="2">
    <source>
        <dbReference type="PROSITE" id="PS50110"/>
    </source>
</evidence>
<evidence type="ECO:0000313" key="5">
    <source>
        <dbReference type="Proteomes" id="UP000016587"/>
    </source>
</evidence>
<dbReference type="eggNOG" id="COG3437">
    <property type="taxonomic scope" value="Bacteria"/>
</dbReference>
<dbReference type="PANTHER" id="PTHR45228:SF5">
    <property type="entry name" value="CYCLIC DI-GMP PHOSPHODIESTERASE VC_1348-RELATED"/>
    <property type="match status" value="1"/>
</dbReference>
<keyword evidence="1" id="KW-0597">Phosphoprotein</keyword>
<feature type="modified residue" description="4-aspartylphosphate" evidence="1">
    <location>
        <position position="57"/>
    </location>
</feature>
<dbReference type="GO" id="GO:0000160">
    <property type="term" value="P:phosphorelay signal transduction system"/>
    <property type="evidence" value="ECO:0007669"/>
    <property type="project" value="InterPro"/>
</dbReference>
<organism evidence="4 5">
    <name type="scientific">Megalodesulfovibrio gigas (strain ATCC 19364 / DSM 1382 / NCIMB 9332 / VKM B-1759)</name>
    <name type="common">Desulfovibrio gigas</name>
    <dbReference type="NCBI Taxonomy" id="1121448"/>
    <lineage>
        <taxon>Bacteria</taxon>
        <taxon>Pseudomonadati</taxon>
        <taxon>Thermodesulfobacteriota</taxon>
        <taxon>Desulfovibrionia</taxon>
        <taxon>Desulfovibrionales</taxon>
        <taxon>Desulfovibrionaceae</taxon>
        <taxon>Megalodesulfovibrio</taxon>
    </lineage>
</organism>
<evidence type="ECO:0000259" key="3">
    <source>
        <dbReference type="PROSITE" id="PS51832"/>
    </source>
</evidence>
<dbReference type="Pfam" id="PF13487">
    <property type="entry name" value="HD_5"/>
    <property type="match status" value="1"/>
</dbReference>
<evidence type="ECO:0000256" key="1">
    <source>
        <dbReference type="PROSITE-ProRule" id="PRU00169"/>
    </source>
</evidence>
<gene>
    <name evidence="4" type="ORF">DGI_2966</name>
</gene>
<dbReference type="CDD" id="cd00077">
    <property type="entry name" value="HDc"/>
    <property type="match status" value="1"/>
</dbReference>
<dbReference type="InterPro" id="IPR003607">
    <property type="entry name" value="HD/PDEase_dom"/>
</dbReference>
<feature type="domain" description="HD-GYP" evidence="3">
    <location>
        <begin position="144"/>
        <end position="354"/>
    </location>
</feature>
<name>T2GF00_MEGG1</name>
<dbReference type="Gene3D" id="1.10.3210.10">
    <property type="entry name" value="Hypothetical protein af1432"/>
    <property type="match status" value="1"/>
</dbReference>
<dbReference type="STRING" id="1121448.DGI_2966"/>
<dbReference type="SMART" id="SM00471">
    <property type="entry name" value="HDc"/>
    <property type="match status" value="1"/>
</dbReference>
<dbReference type="HOGENOM" id="CLU_000445_92_10_7"/>
<dbReference type="OrthoDB" id="9769359at2"/>
<reference evidence="5" key="2">
    <citation type="submission" date="2013-07" db="EMBL/GenBank/DDBJ databases">
        <authorList>
            <person name="Morais-Silva F.O."/>
            <person name="Rezende A.M."/>
            <person name="Pimentel C."/>
            <person name="Resende D.M."/>
            <person name="Santos C.I."/>
            <person name="Clemente C."/>
            <person name="de Oliveira L.M."/>
            <person name="da Silva S.M."/>
            <person name="Costa D.A."/>
            <person name="Varela-Raposo A."/>
            <person name="Horacio E.C.A."/>
            <person name="Matos M."/>
            <person name="Flores O."/>
            <person name="Ruiz J.C."/>
            <person name="Rodrigues-Pousada C."/>
        </authorList>
    </citation>
    <scope>NUCLEOTIDE SEQUENCE [LARGE SCALE GENOMIC DNA]</scope>
    <source>
        <strain evidence="5">ATCC 19364 / DSM 1382 / NCIMB 9332 / VKM B-1759</strain>
    </source>
</reference>
<dbReference type="Pfam" id="PF00072">
    <property type="entry name" value="Response_reg"/>
    <property type="match status" value="1"/>
</dbReference>